<proteinExistence type="inferred from homology"/>
<protein>
    <submittedName>
        <fullName evidence="7">RNA-binding S4 domain-containing protein</fullName>
    </submittedName>
</protein>
<dbReference type="PIRSF" id="PIRSF016821">
    <property type="entry name" value="HSP15"/>
    <property type="match status" value="1"/>
</dbReference>
<evidence type="ECO:0000256" key="5">
    <source>
        <dbReference type="SAM" id="MobiDB-lite"/>
    </source>
</evidence>
<evidence type="ECO:0000256" key="4">
    <source>
        <dbReference type="PROSITE-ProRule" id="PRU00182"/>
    </source>
</evidence>
<accession>A0A4T0V192</accession>
<reference evidence="7 8" key="1">
    <citation type="submission" date="2019-04" db="EMBL/GenBank/DDBJ databases">
        <title>Crenobacter sp. nov.</title>
        <authorList>
            <person name="Shi S."/>
        </authorList>
    </citation>
    <scope>NUCLEOTIDE SEQUENCE [LARGE SCALE GENOMIC DNA]</scope>
    <source>
        <strain evidence="7 8">GY 70310</strain>
    </source>
</reference>
<name>A0A4T0V192_9NEIS</name>
<keyword evidence="2 4" id="KW-0694">RNA-binding</keyword>
<dbReference type="GO" id="GO:0034605">
    <property type="term" value="P:cellular response to heat"/>
    <property type="evidence" value="ECO:0007669"/>
    <property type="project" value="InterPro"/>
</dbReference>
<evidence type="ECO:0000256" key="3">
    <source>
        <dbReference type="ARBA" id="ARBA00023125"/>
    </source>
</evidence>
<dbReference type="SUPFAM" id="SSF55174">
    <property type="entry name" value="Alpha-L RNA-binding motif"/>
    <property type="match status" value="1"/>
</dbReference>
<sequence>MSAADEDKVRLDKWLWAARFYKTRALANEAIELGRVEIGGVRVKPSRTVRVGDVITLRSGALHWQLTVLALAVQRRPAAEARLLYLEDEAVRAEREARQALIKAEHAGQAHSEGRPTKKARRALERWRES</sequence>
<evidence type="ECO:0000313" key="7">
    <source>
        <dbReference type="EMBL" id="TIC85288.1"/>
    </source>
</evidence>
<comment type="similarity">
    <text evidence="1">Belongs to the HSP15 family.</text>
</comment>
<dbReference type="GO" id="GO:0003677">
    <property type="term" value="F:DNA binding"/>
    <property type="evidence" value="ECO:0007669"/>
    <property type="project" value="UniProtKB-KW"/>
</dbReference>
<comment type="caution">
    <text evidence="7">The sequence shown here is derived from an EMBL/GenBank/DDBJ whole genome shotgun (WGS) entry which is preliminary data.</text>
</comment>
<evidence type="ECO:0000256" key="1">
    <source>
        <dbReference type="ARBA" id="ARBA00008396"/>
    </source>
</evidence>
<evidence type="ECO:0000259" key="6">
    <source>
        <dbReference type="SMART" id="SM00363"/>
    </source>
</evidence>
<gene>
    <name evidence="7" type="ORF">E5K04_04705</name>
</gene>
<dbReference type="InterPro" id="IPR002942">
    <property type="entry name" value="S4_RNA-bd"/>
</dbReference>
<dbReference type="OrthoDB" id="9797176at2"/>
<dbReference type="PROSITE" id="PS50889">
    <property type="entry name" value="S4"/>
    <property type="match status" value="1"/>
</dbReference>
<dbReference type="GO" id="GO:0043023">
    <property type="term" value="F:ribosomal large subunit binding"/>
    <property type="evidence" value="ECO:0007669"/>
    <property type="project" value="InterPro"/>
</dbReference>
<organism evidence="7 8">
    <name type="scientific">Crenobacter intestini</name>
    <dbReference type="NCBI Taxonomy" id="2563443"/>
    <lineage>
        <taxon>Bacteria</taxon>
        <taxon>Pseudomonadati</taxon>
        <taxon>Pseudomonadota</taxon>
        <taxon>Betaproteobacteria</taxon>
        <taxon>Neisseriales</taxon>
        <taxon>Neisseriaceae</taxon>
        <taxon>Crenobacter</taxon>
    </lineage>
</organism>
<dbReference type="InterPro" id="IPR036986">
    <property type="entry name" value="S4_RNA-bd_sf"/>
</dbReference>
<feature type="domain" description="RNA-binding S4" evidence="6">
    <location>
        <begin position="9"/>
        <end position="70"/>
    </location>
</feature>
<evidence type="ECO:0000256" key="2">
    <source>
        <dbReference type="ARBA" id="ARBA00022884"/>
    </source>
</evidence>
<dbReference type="Proteomes" id="UP000308891">
    <property type="component" value="Unassembled WGS sequence"/>
</dbReference>
<dbReference type="GO" id="GO:0003727">
    <property type="term" value="F:single-stranded RNA binding"/>
    <property type="evidence" value="ECO:0007669"/>
    <property type="project" value="InterPro"/>
</dbReference>
<dbReference type="AlphaFoldDB" id="A0A4T0V192"/>
<dbReference type="Pfam" id="PF01479">
    <property type="entry name" value="S4"/>
    <property type="match status" value="1"/>
</dbReference>
<dbReference type="InterPro" id="IPR025708">
    <property type="entry name" value="HSP15"/>
</dbReference>
<keyword evidence="8" id="KW-1185">Reference proteome</keyword>
<dbReference type="Gene3D" id="3.10.290.10">
    <property type="entry name" value="RNA-binding S4 domain"/>
    <property type="match status" value="1"/>
</dbReference>
<dbReference type="SMART" id="SM00363">
    <property type="entry name" value="S4"/>
    <property type="match status" value="1"/>
</dbReference>
<keyword evidence="3" id="KW-0238">DNA-binding</keyword>
<dbReference type="CDD" id="cd00165">
    <property type="entry name" value="S4"/>
    <property type="match status" value="1"/>
</dbReference>
<evidence type="ECO:0000313" key="8">
    <source>
        <dbReference type="Proteomes" id="UP000308891"/>
    </source>
</evidence>
<dbReference type="EMBL" id="STGJ01000003">
    <property type="protein sequence ID" value="TIC85288.1"/>
    <property type="molecule type" value="Genomic_DNA"/>
</dbReference>
<feature type="region of interest" description="Disordered" evidence="5">
    <location>
        <begin position="103"/>
        <end position="130"/>
    </location>
</feature>
<dbReference type="RefSeq" id="WP_136551737.1">
    <property type="nucleotide sequence ID" value="NZ_STGJ01000003.1"/>
</dbReference>